<dbReference type="InterPro" id="IPR058060">
    <property type="entry name" value="HYC_CC_PP"/>
</dbReference>
<organism evidence="1 2">
    <name type="scientific">Echinicola vietnamensis (strain DSM 17526 / LMG 23754 / KMM 6221)</name>
    <dbReference type="NCBI Taxonomy" id="926556"/>
    <lineage>
        <taxon>Bacteria</taxon>
        <taxon>Pseudomonadati</taxon>
        <taxon>Bacteroidota</taxon>
        <taxon>Cytophagia</taxon>
        <taxon>Cytophagales</taxon>
        <taxon>Cyclobacteriaceae</taxon>
        <taxon>Echinicola</taxon>
    </lineage>
</organism>
<keyword evidence="2" id="KW-1185">Reference proteome</keyword>
<reference evidence="2" key="1">
    <citation type="submission" date="2012-02" db="EMBL/GenBank/DDBJ databases">
        <title>The complete genome of Echinicola vietnamensis DSM 17526.</title>
        <authorList>
            <person name="Lucas S."/>
            <person name="Copeland A."/>
            <person name="Lapidus A."/>
            <person name="Glavina del Rio T."/>
            <person name="Dalin E."/>
            <person name="Tice H."/>
            <person name="Bruce D."/>
            <person name="Goodwin L."/>
            <person name="Pitluck S."/>
            <person name="Peters L."/>
            <person name="Ovchinnikova G."/>
            <person name="Teshima H."/>
            <person name="Kyrpides N."/>
            <person name="Mavromatis K."/>
            <person name="Ivanova N."/>
            <person name="Brettin T."/>
            <person name="Detter J.C."/>
            <person name="Han C."/>
            <person name="Larimer F."/>
            <person name="Land M."/>
            <person name="Hauser L."/>
            <person name="Markowitz V."/>
            <person name="Cheng J.-F."/>
            <person name="Hugenholtz P."/>
            <person name="Woyke T."/>
            <person name="Wu D."/>
            <person name="Brambilla E."/>
            <person name="Klenk H.-P."/>
            <person name="Eisen J.A."/>
        </authorList>
    </citation>
    <scope>NUCLEOTIDE SEQUENCE [LARGE SCALE GENOMIC DNA]</scope>
    <source>
        <strain evidence="2">DSM 17526 / LMG 23754 / KMM 6221</strain>
    </source>
</reference>
<gene>
    <name evidence="1" type="ordered locus">Echvi_2434</name>
</gene>
<accession>L0G0Z7</accession>
<dbReference type="eggNOG" id="ENOG502ZM52">
    <property type="taxonomic scope" value="Bacteria"/>
</dbReference>
<dbReference type="STRING" id="926556.Echvi_2434"/>
<dbReference type="OrthoDB" id="886181at2"/>
<dbReference type="AlphaFoldDB" id="L0G0Z7"/>
<dbReference type="NCBIfam" id="NF047658">
    <property type="entry name" value="HYC_CC_PP"/>
    <property type="match status" value="1"/>
</dbReference>
<dbReference type="EMBL" id="CP003346">
    <property type="protein sequence ID" value="AGA78681.1"/>
    <property type="molecule type" value="Genomic_DNA"/>
</dbReference>
<dbReference type="Proteomes" id="UP000010796">
    <property type="component" value="Chromosome"/>
</dbReference>
<dbReference type="InterPro" id="IPR058512">
    <property type="entry name" value="DUF8199"/>
</dbReference>
<sequence>MRKLIQIVLLMVYLCFNAGLSYSMHYCGEELARINLFAEDKGCCPDGEEMPGCCDDIPKTELENTDQNIAKLVDMHFYNASLVPLPNLMAEILVCMAQQKGKLPEVPFEKDGPPSWVPIHVMHQTFLI</sequence>
<dbReference type="HOGENOM" id="CLU_1924706_0_0_10"/>
<protein>
    <submittedName>
        <fullName evidence="1">Uncharacterized protein</fullName>
    </submittedName>
</protein>
<dbReference type="KEGG" id="evi:Echvi_2434"/>
<evidence type="ECO:0000313" key="1">
    <source>
        <dbReference type="EMBL" id="AGA78681.1"/>
    </source>
</evidence>
<dbReference type="RefSeq" id="WP_015266237.1">
    <property type="nucleotide sequence ID" value="NC_019904.1"/>
</dbReference>
<evidence type="ECO:0000313" key="2">
    <source>
        <dbReference type="Proteomes" id="UP000010796"/>
    </source>
</evidence>
<name>L0G0Z7_ECHVK</name>
<dbReference type="Pfam" id="PF26622">
    <property type="entry name" value="DUF8199"/>
    <property type="match status" value="1"/>
</dbReference>
<proteinExistence type="predicted"/>